<evidence type="ECO:0000313" key="2">
    <source>
        <dbReference type="Proteomes" id="UP000192907"/>
    </source>
</evidence>
<dbReference type="EMBL" id="FWZT01000002">
    <property type="protein sequence ID" value="SME97185.1"/>
    <property type="molecule type" value="Genomic_DNA"/>
</dbReference>
<dbReference type="Proteomes" id="UP000192907">
    <property type="component" value="Unassembled WGS sequence"/>
</dbReference>
<organism evidence="1 2">
    <name type="scientific">Pseudobacteriovorax antillogorgiicola</name>
    <dbReference type="NCBI Taxonomy" id="1513793"/>
    <lineage>
        <taxon>Bacteria</taxon>
        <taxon>Pseudomonadati</taxon>
        <taxon>Bdellovibrionota</taxon>
        <taxon>Oligoflexia</taxon>
        <taxon>Oligoflexales</taxon>
        <taxon>Pseudobacteriovoracaceae</taxon>
        <taxon>Pseudobacteriovorax</taxon>
    </lineage>
</organism>
<dbReference type="RefSeq" id="WP_132315094.1">
    <property type="nucleotide sequence ID" value="NZ_FWZT01000002.1"/>
</dbReference>
<accession>A0A1Y6BCP2</accession>
<name>A0A1Y6BCP2_9BACT</name>
<dbReference type="STRING" id="1513793.SAMN06296036_102342"/>
<keyword evidence="2" id="KW-1185">Reference proteome</keyword>
<sequence>MAFQDFVTESGLKILAMARLSQCEYSVVLYLLNCSVSGLTQLITTEQEFASLIGYDEETLDRAMTNLAERNIISIKYGEYHQPADRRSIRVGMKWDTNEWQLTFDEDVTSQDAIVFPFRRDSNLTVLPSTETQTPTIKHPLPTWKRIVEAYLEGRDEELADEAMDKAERDAKILIDTHPVDQVILMLRHFGDRVPTLSLLASSWQHYQSIFEEETEKVNLMEARHKHHELDHRLRDSVDLLLKQKSSLKLNDEEITVLEILYNHRHPRRQLFWAYQTRARYPNLKSFFEDNSFLMLPVTSSGAVVKKRPHRD</sequence>
<dbReference type="AlphaFoldDB" id="A0A1Y6BCP2"/>
<reference evidence="2" key="1">
    <citation type="submission" date="2017-04" db="EMBL/GenBank/DDBJ databases">
        <authorList>
            <person name="Varghese N."/>
            <person name="Submissions S."/>
        </authorList>
    </citation>
    <scope>NUCLEOTIDE SEQUENCE [LARGE SCALE GENOMIC DNA]</scope>
    <source>
        <strain evidence="2">RKEM611</strain>
    </source>
</reference>
<proteinExistence type="predicted"/>
<dbReference type="OrthoDB" id="5291459at2"/>
<protein>
    <submittedName>
        <fullName evidence="1">Uncharacterized protein</fullName>
    </submittedName>
</protein>
<evidence type="ECO:0000313" key="1">
    <source>
        <dbReference type="EMBL" id="SME97185.1"/>
    </source>
</evidence>
<gene>
    <name evidence="1" type="ORF">SAMN06296036_102342</name>
</gene>